<keyword evidence="2" id="KW-0732">Signal</keyword>
<dbReference type="EMBL" id="KZ678459">
    <property type="protein sequence ID" value="PSR83502.1"/>
    <property type="molecule type" value="Genomic_DNA"/>
</dbReference>
<dbReference type="AlphaFoldDB" id="A0A2T3A604"/>
<dbReference type="InParanoid" id="A0A2T3A604"/>
<feature type="signal peptide" evidence="2">
    <location>
        <begin position="1"/>
        <end position="36"/>
    </location>
</feature>
<evidence type="ECO:0000256" key="2">
    <source>
        <dbReference type="SAM" id="SignalP"/>
    </source>
</evidence>
<feature type="region of interest" description="Disordered" evidence="1">
    <location>
        <begin position="68"/>
        <end position="92"/>
    </location>
</feature>
<evidence type="ECO:0000256" key="1">
    <source>
        <dbReference type="SAM" id="MobiDB-lite"/>
    </source>
</evidence>
<evidence type="ECO:0008006" key="5">
    <source>
        <dbReference type="Google" id="ProtNLM"/>
    </source>
</evidence>
<evidence type="ECO:0000313" key="3">
    <source>
        <dbReference type="EMBL" id="PSR83502.1"/>
    </source>
</evidence>
<name>A0A2T3A604_9PEZI</name>
<feature type="chain" id="PRO_5015523632" description="Secreted protein" evidence="2">
    <location>
        <begin position="37"/>
        <end position="92"/>
    </location>
</feature>
<sequence length="92" mass="10401">MGFGSDLVTRWGSFLVRGGFDHSFLFLLFSPLSCLAEEHVGKPKLWVSWETSYRQQPSSLANRMNTTCTRPVSYDEPTIESSTEANPILKWG</sequence>
<protein>
    <recommendedName>
        <fullName evidence="5">Secreted protein</fullName>
    </recommendedName>
</protein>
<proteinExistence type="predicted"/>
<reference evidence="3 4" key="1">
    <citation type="journal article" date="2018" name="Mycol. Prog.">
        <title>Coniella lustricola, a new species from submerged detritus.</title>
        <authorList>
            <person name="Raudabaugh D.B."/>
            <person name="Iturriaga T."/>
            <person name="Carver A."/>
            <person name="Mondo S."/>
            <person name="Pangilinan J."/>
            <person name="Lipzen A."/>
            <person name="He G."/>
            <person name="Amirebrahimi M."/>
            <person name="Grigoriev I.V."/>
            <person name="Miller A.N."/>
        </authorList>
    </citation>
    <scope>NUCLEOTIDE SEQUENCE [LARGE SCALE GENOMIC DNA]</scope>
    <source>
        <strain evidence="3 4">B22-T-1</strain>
    </source>
</reference>
<keyword evidence="4" id="KW-1185">Reference proteome</keyword>
<dbReference type="Proteomes" id="UP000241462">
    <property type="component" value="Unassembled WGS sequence"/>
</dbReference>
<evidence type="ECO:0000313" key="4">
    <source>
        <dbReference type="Proteomes" id="UP000241462"/>
    </source>
</evidence>
<accession>A0A2T3A604</accession>
<organism evidence="3 4">
    <name type="scientific">Coniella lustricola</name>
    <dbReference type="NCBI Taxonomy" id="2025994"/>
    <lineage>
        <taxon>Eukaryota</taxon>
        <taxon>Fungi</taxon>
        <taxon>Dikarya</taxon>
        <taxon>Ascomycota</taxon>
        <taxon>Pezizomycotina</taxon>
        <taxon>Sordariomycetes</taxon>
        <taxon>Sordariomycetidae</taxon>
        <taxon>Diaporthales</taxon>
        <taxon>Schizoparmaceae</taxon>
        <taxon>Coniella</taxon>
    </lineage>
</organism>
<gene>
    <name evidence="3" type="ORF">BD289DRAFT_281569</name>
</gene>